<dbReference type="RefSeq" id="WP_345373787.1">
    <property type="nucleotide sequence ID" value="NZ_BAABJX010000052.1"/>
</dbReference>
<feature type="transmembrane region" description="Helical" evidence="1">
    <location>
        <begin position="12"/>
        <end position="33"/>
    </location>
</feature>
<gene>
    <name evidence="2" type="ORF">GCM10023331_33000</name>
</gene>
<sequence>MKELTKQEMQAVQGGVGFKTALVGLFVMMYDYIKKNTRLPVPML</sequence>
<accession>A0ABP9DH66</accession>
<proteinExistence type="predicted"/>
<name>A0ABP9DH66_9BACT</name>
<reference evidence="3" key="1">
    <citation type="journal article" date="2019" name="Int. J. Syst. Evol. Microbiol.">
        <title>The Global Catalogue of Microorganisms (GCM) 10K type strain sequencing project: providing services to taxonomists for standard genome sequencing and annotation.</title>
        <authorList>
            <consortium name="The Broad Institute Genomics Platform"/>
            <consortium name="The Broad Institute Genome Sequencing Center for Infectious Disease"/>
            <person name="Wu L."/>
            <person name="Ma J."/>
        </authorList>
    </citation>
    <scope>NUCLEOTIDE SEQUENCE [LARGE SCALE GENOMIC DNA]</scope>
    <source>
        <strain evidence="3">JCM 18326</strain>
    </source>
</reference>
<evidence type="ECO:0000313" key="2">
    <source>
        <dbReference type="EMBL" id="GAA4845633.1"/>
    </source>
</evidence>
<keyword evidence="1" id="KW-0472">Membrane</keyword>
<dbReference type="EMBL" id="BAABJX010000052">
    <property type="protein sequence ID" value="GAA4845633.1"/>
    <property type="molecule type" value="Genomic_DNA"/>
</dbReference>
<dbReference type="NCBIfam" id="TIGR01847">
    <property type="entry name" value="bacteriocin_sig"/>
    <property type="match status" value="1"/>
</dbReference>
<comment type="caution">
    <text evidence="2">The sequence shown here is derived from an EMBL/GenBank/DDBJ whole genome shotgun (WGS) entry which is preliminary data.</text>
</comment>
<dbReference type="Proteomes" id="UP001500298">
    <property type="component" value="Unassembled WGS sequence"/>
</dbReference>
<organism evidence="2 3">
    <name type="scientific">Algivirga pacifica</name>
    <dbReference type="NCBI Taxonomy" id="1162670"/>
    <lineage>
        <taxon>Bacteria</taxon>
        <taxon>Pseudomonadati</taxon>
        <taxon>Bacteroidota</taxon>
        <taxon>Cytophagia</taxon>
        <taxon>Cytophagales</taxon>
        <taxon>Flammeovirgaceae</taxon>
        <taxon>Algivirga</taxon>
    </lineage>
</organism>
<protein>
    <recommendedName>
        <fullName evidence="4">Bacteriocin</fullName>
    </recommendedName>
</protein>
<evidence type="ECO:0000256" key="1">
    <source>
        <dbReference type="SAM" id="Phobius"/>
    </source>
</evidence>
<evidence type="ECO:0000313" key="3">
    <source>
        <dbReference type="Proteomes" id="UP001500298"/>
    </source>
</evidence>
<keyword evidence="3" id="KW-1185">Reference proteome</keyword>
<evidence type="ECO:0008006" key="4">
    <source>
        <dbReference type="Google" id="ProtNLM"/>
    </source>
</evidence>
<keyword evidence="1" id="KW-1133">Transmembrane helix</keyword>
<dbReference type="InterPro" id="IPR010133">
    <property type="entry name" value="Bacteriocin_signal_seq"/>
</dbReference>
<keyword evidence="1" id="KW-0812">Transmembrane</keyword>